<keyword evidence="4" id="KW-0804">Transcription</keyword>
<evidence type="ECO:0000256" key="4">
    <source>
        <dbReference type="ARBA" id="ARBA00023163"/>
    </source>
</evidence>
<keyword evidence="7" id="KW-1185">Reference proteome</keyword>
<dbReference type="InterPro" id="IPR000847">
    <property type="entry name" value="LysR_HTH_N"/>
</dbReference>
<dbReference type="Pfam" id="PF00126">
    <property type="entry name" value="HTH_1"/>
    <property type="match status" value="1"/>
</dbReference>
<feature type="domain" description="HTH lysR-type" evidence="5">
    <location>
        <begin position="9"/>
        <end position="66"/>
    </location>
</feature>
<keyword evidence="3 6" id="KW-0238">DNA-binding</keyword>
<gene>
    <name evidence="6" type="ORF">SAMN02982922_2314</name>
</gene>
<evidence type="ECO:0000256" key="3">
    <source>
        <dbReference type="ARBA" id="ARBA00023125"/>
    </source>
</evidence>
<dbReference type="GO" id="GO:0043565">
    <property type="term" value="F:sequence-specific DNA binding"/>
    <property type="evidence" value="ECO:0007669"/>
    <property type="project" value="TreeGrafter"/>
</dbReference>
<dbReference type="InterPro" id="IPR036388">
    <property type="entry name" value="WH-like_DNA-bd_sf"/>
</dbReference>
<organism evidence="6 7">
    <name type="scientific">Mesorhizobium australicum</name>
    <dbReference type="NCBI Taxonomy" id="536018"/>
    <lineage>
        <taxon>Bacteria</taxon>
        <taxon>Pseudomonadati</taxon>
        <taxon>Pseudomonadota</taxon>
        <taxon>Alphaproteobacteria</taxon>
        <taxon>Hyphomicrobiales</taxon>
        <taxon>Phyllobacteriaceae</taxon>
        <taxon>Mesorhizobium</taxon>
    </lineage>
</organism>
<dbReference type="GO" id="GO:0006351">
    <property type="term" value="P:DNA-templated transcription"/>
    <property type="evidence" value="ECO:0007669"/>
    <property type="project" value="TreeGrafter"/>
</dbReference>
<dbReference type="FunFam" id="3.40.190.10:FF:000017">
    <property type="entry name" value="Glycine cleavage system transcriptional activator"/>
    <property type="match status" value="1"/>
</dbReference>
<sequence length="301" mass="33453">MNLSRTLIPDLMVLQAFESAARHGNFTRAATELNLTQSAISRQVKTLEGQLGVLLFERVRQRAVLSDAGRQLLPSVRRLLAQSEEMVLRARAGADGRTVLSIATLPTFGSRWLMPRLRDFLEGHPGVAVDVASRAQPFDLEAEDVDLAIHYGQPVWANAVCTYLCSEVILPVASPALLDASPVREPSDLETRPLLHLATRPKLWAEWFQLNGLGGEQAYRGNRFDQFAMVIEATVRGMGFSLLPLYLIEDEIASGRLRIVFDRPMPTDNSYYVVLPEGKRDDTLAQAFQAWLLSQVGTRLA</sequence>
<comment type="similarity">
    <text evidence="1">Belongs to the LysR transcriptional regulatory family.</text>
</comment>
<reference evidence="6 7" key="1">
    <citation type="submission" date="2017-04" db="EMBL/GenBank/DDBJ databases">
        <authorList>
            <person name="Afonso C.L."/>
            <person name="Miller P.J."/>
            <person name="Scott M.A."/>
            <person name="Spackman E."/>
            <person name="Goraichik I."/>
            <person name="Dimitrov K.M."/>
            <person name="Suarez D.L."/>
            <person name="Swayne D.E."/>
        </authorList>
    </citation>
    <scope>NUCLEOTIDE SEQUENCE [LARGE SCALE GENOMIC DNA]</scope>
    <source>
        <strain evidence="6 7">B5P</strain>
    </source>
</reference>
<dbReference type="SUPFAM" id="SSF46785">
    <property type="entry name" value="Winged helix' DNA-binding domain"/>
    <property type="match status" value="1"/>
</dbReference>
<dbReference type="GO" id="GO:0003700">
    <property type="term" value="F:DNA-binding transcription factor activity"/>
    <property type="evidence" value="ECO:0007669"/>
    <property type="project" value="InterPro"/>
</dbReference>
<evidence type="ECO:0000259" key="5">
    <source>
        <dbReference type="PROSITE" id="PS50931"/>
    </source>
</evidence>
<dbReference type="PROSITE" id="PS50931">
    <property type="entry name" value="HTH_LYSR"/>
    <property type="match status" value="1"/>
</dbReference>
<evidence type="ECO:0000313" key="6">
    <source>
        <dbReference type="EMBL" id="SMH40407.1"/>
    </source>
</evidence>
<dbReference type="InterPro" id="IPR036390">
    <property type="entry name" value="WH_DNA-bd_sf"/>
</dbReference>
<dbReference type="SUPFAM" id="SSF53850">
    <property type="entry name" value="Periplasmic binding protein-like II"/>
    <property type="match status" value="1"/>
</dbReference>
<protein>
    <submittedName>
        <fullName evidence="6">DNA-binding transcriptional regulator, LysR family</fullName>
    </submittedName>
</protein>
<dbReference type="InterPro" id="IPR005119">
    <property type="entry name" value="LysR_subst-bd"/>
</dbReference>
<dbReference type="CDD" id="cd08481">
    <property type="entry name" value="PBP2_GcdR_like"/>
    <property type="match status" value="1"/>
</dbReference>
<dbReference type="Gene3D" id="3.40.190.10">
    <property type="entry name" value="Periplasmic binding protein-like II"/>
    <property type="match status" value="2"/>
</dbReference>
<dbReference type="Proteomes" id="UP000193083">
    <property type="component" value="Unassembled WGS sequence"/>
</dbReference>
<accession>A0A1X7NQT6</accession>
<name>A0A1X7NQT6_9HYPH</name>
<dbReference type="RefSeq" id="WP_085464307.1">
    <property type="nucleotide sequence ID" value="NZ_FXBL01000004.1"/>
</dbReference>
<keyword evidence="2" id="KW-0805">Transcription regulation</keyword>
<dbReference type="Gene3D" id="1.10.10.10">
    <property type="entry name" value="Winged helix-like DNA-binding domain superfamily/Winged helix DNA-binding domain"/>
    <property type="match status" value="1"/>
</dbReference>
<evidence type="ECO:0000313" key="7">
    <source>
        <dbReference type="Proteomes" id="UP000193083"/>
    </source>
</evidence>
<dbReference type="PRINTS" id="PR00039">
    <property type="entry name" value="HTHLYSR"/>
</dbReference>
<dbReference type="InterPro" id="IPR058163">
    <property type="entry name" value="LysR-type_TF_proteobact-type"/>
</dbReference>
<dbReference type="AlphaFoldDB" id="A0A1X7NQT6"/>
<evidence type="ECO:0000256" key="2">
    <source>
        <dbReference type="ARBA" id="ARBA00023015"/>
    </source>
</evidence>
<dbReference type="OrthoDB" id="5526340at2"/>
<dbReference type="FunFam" id="1.10.10.10:FF:000001">
    <property type="entry name" value="LysR family transcriptional regulator"/>
    <property type="match status" value="1"/>
</dbReference>
<evidence type="ECO:0000256" key="1">
    <source>
        <dbReference type="ARBA" id="ARBA00009437"/>
    </source>
</evidence>
<dbReference type="Pfam" id="PF03466">
    <property type="entry name" value="LysR_substrate"/>
    <property type="match status" value="1"/>
</dbReference>
<dbReference type="PANTHER" id="PTHR30537">
    <property type="entry name" value="HTH-TYPE TRANSCRIPTIONAL REGULATOR"/>
    <property type="match status" value="1"/>
</dbReference>
<proteinExistence type="inferred from homology"/>
<dbReference type="EMBL" id="FXBL01000004">
    <property type="protein sequence ID" value="SMH40407.1"/>
    <property type="molecule type" value="Genomic_DNA"/>
</dbReference>
<dbReference type="PANTHER" id="PTHR30537:SF26">
    <property type="entry name" value="GLYCINE CLEAVAGE SYSTEM TRANSCRIPTIONAL ACTIVATOR"/>
    <property type="match status" value="1"/>
</dbReference>